<evidence type="ECO:0000313" key="2">
    <source>
        <dbReference type="Proteomes" id="UP000514713"/>
    </source>
</evidence>
<evidence type="ECO:0008006" key="3">
    <source>
        <dbReference type="Google" id="ProtNLM"/>
    </source>
</evidence>
<dbReference type="SUPFAM" id="SSF52540">
    <property type="entry name" value="P-loop containing nucleoside triphosphate hydrolases"/>
    <property type="match status" value="1"/>
</dbReference>
<dbReference type="RefSeq" id="WP_181927620.1">
    <property type="nucleotide sequence ID" value="NZ_CP054698.1"/>
</dbReference>
<dbReference type="InterPro" id="IPR052922">
    <property type="entry name" value="Cytidylate_Kinase-2"/>
</dbReference>
<dbReference type="PANTHER" id="PTHR37816">
    <property type="entry name" value="YALI0E33011P"/>
    <property type="match status" value="1"/>
</dbReference>
<organism evidence="1 2">
    <name type="scientific">Nostoc edaphicum CCNP1411</name>
    <dbReference type="NCBI Taxonomy" id="1472755"/>
    <lineage>
        <taxon>Bacteria</taxon>
        <taxon>Bacillati</taxon>
        <taxon>Cyanobacteriota</taxon>
        <taxon>Cyanophyceae</taxon>
        <taxon>Nostocales</taxon>
        <taxon>Nostocaceae</taxon>
        <taxon>Nostoc</taxon>
    </lineage>
</organism>
<protein>
    <recommendedName>
        <fullName evidence="3">AAA family ATPase</fullName>
    </recommendedName>
</protein>
<name>A0A7D7QNU4_9NOSO</name>
<evidence type="ECO:0000313" key="1">
    <source>
        <dbReference type="EMBL" id="QMS89700.1"/>
    </source>
</evidence>
<gene>
    <name evidence="1" type="ORF">HUN01_19720</name>
</gene>
<dbReference type="AlphaFoldDB" id="A0A7D7QNU4"/>
<keyword evidence="2" id="KW-1185">Reference proteome</keyword>
<accession>A0A7D7QNU4</accession>
<dbReference type="Proteomes" id="UP000514713">
    <property type="component" value="Chromosome"/>
</dbReference>
<reference evidence="2" key="1">
    <citation type="submission" date="2020-06" db="EMBL/GenBank/DDBJ databases">
        <title>Nostoc edaphicum CCNP1411 genome.</title>
        <authorList>
            <person name="Fidor A."/>
            <person name="Grabski M."/>
            <person name="Gawor J."/>
            <person name="Gromadka R."/>
            <person name="Wegrzyn G."/>
            <person name="Mazur-Marzec H."/>
        </authorList>
    </citation>
    <scope>NUCLEOTIDE SEQUENCE [LARGE SCALE GENOMIC DNA]</scope>
    <source>
        <strain evidence="2">CCNP1411</strain>
    </source>
</reference>
<dbReference type="PANTHER" id="PTHR37816:SF3">
    <property type="entry name" value="MODULATES DNA TOPOLOGY"/>
    <property type="match status" value="1"/>
</dbReference>
<dbReference type="EMBL" id="CP054698">
    <property type="protein sequence ID" value="QMS89700.1"/>
    <property type="molecule type" value="Genomic_DNA"/>
</dbReference>
<proteinExistence type="predicted"/>
<sequence length="73" mass="8176">MKKILIIGSGGAGKSTLARELGTILGLEVIHLDAWFWNPGWVETPKTKWQSIIQDLTLRESWIMDGNYGGTLY</sequence>
<dbReference type="InterPro" id="IPR027417">
    <property type="entry name" value="P-loop_NTPase"/>
</dbReference>
<dbReference type="Gene3D" id="3.40.50.300">
    <property type="entry name" value="P-loop containing nucleotide triphosphate hydrolases"/>
    <property type="match status" value="1"/>
</dbReference>
<dbReference type="KEGG" id="ned:HUN01_19720"/>